<accession>A0A8K0EJS7</accession>
<reference evidence="2" key="1">
    <citation type="submission" date="2022-01" db="EMBL/GenBank/DDBJ databases">
        <authorList>
            <person name="Braso-Vives M."/>
        </authorList>
    </citation>
    <scope>NUCLEOTIDE SEQUENCE</scope>
</reference>
<name>A0A8K0EJS7_BRALA</name>
<dbReference type="EMBL" id="OV696703">
    <property type="protein sequence ID" value="CAH1250889.1"/>
    <property type="molecule type" value="Genomic_DNA"/>
</dbReference>
<evidence type="ECO:0000313" key="3">
    <source>
        <dbReference type="Proteomes" id="UP000838412"/>
    </source>
</evidence>
<sequence length="76" mass="8610">MRGYQKSLLLLMVLMTIFLDDADAQEKKPDCKGLRSECLHAAVKRHPRDLAADAFHVKKAKENDESVFLAKLRGNL</sequence>
<protein>
    <submittedName>
        <fullName evidence="2">Hypp8932 protein</fullName>
    </submittedName>
</protein>
<keyword evidence="3" id="KW-1185">Reference proteome</keyword>
<organism evidence="2 3">
    <name type="scientific">Branchiostoma lanceolatum</name>
    <name type="common">Common lancelet</name>
    <name type="synonym">Amphioxus lanceolatum</name>
    <dbReference type="NCBI Taxonomy" id="7740"/>
    <lineage>
        <taxon>Eukaryota</taxon>
        <taxon>Metazoa</taxon>
        <taxon>Chordata</taxon>
        <taxon>Cephalochordata</taxon>
        <taxon>Leptocardii</taxon>
        <taxon>Amphioxiformes</taxon>
        <taxon>Branchiostomatidae</taxon>
        <taxon>Branchiostoma</taxon>
    </lineage>
</organism>
<keyword evidence="1" id="KW-0732">Signal</keyword>
<feature type="signal peptide" evidence="1">
    <location>
        <begin position="1"/>
        <end position="24"/>
    </location>
</feature>
<dbReference type="Proteomes" id="UP000838412">
    <property type="component" value="Chromosome 18"/>
</dbReference>
<evidence type="ECO:0000313" key="2">
    <source>
        <dbReference type="EMBL" id="CAH1250889.1"/>
    </source>
</evidence>
<gene>
    <name evidence="2" type="primary">Hypp8932</name>
    <name evidence="2" type="ORF">BLAG_LOCUS11456</name>
</gene>
<dbReference type="AlphaFoldDB" id="A0A8K0EJS7"/>
<proteinExistence type="predicted"/>
<feature type="chain" id="PRO_5035436160" evidence="1">
    <location>
        <begin position="25"/>
        <end position="76"/>
    </location>
</feature>
<evidence type="ECO:0000256" key="1">
    <source>
        <dbReference type="SAM" id="SignalP"/>
    </source>
</evidence>